<dbReference type="EMBL" id="JAUCMV010000004">
    <property type="protein sequence ID" value="KAK0400585.1"/>
    <property type="molecule type" value="Genomic_DNA"/>
</dbReference>
<reference evidence="1" key="1">
    <citation type="submission" date="2023-06" db="EMBL/GenBank/DDBJ databases">
        <title>Genomic analysis of the entomopathogenic nematode Steinernema hermaphroditum.</title>
        <authorList>
            <person name="Schwarz E.M."/>
            <person name="Heppert J.K."/>
            <person name="Baniya A."/>
            <person name="Schwartz H.T."/>
            <person name="Tan C.-H."/>
            <person name="Antoshechkin I."/>
            <person name="Sternberg P.W."/>
            <person name="Goodrich-Blair H."/>
            <person name="Dillman A.R."/>
        </authorList>
    </citation>
    <scope>NUCLEOTIDE SEQUENCE</scope>
    <source>
        <strain evidence="1">PS9179</strain>
        <tissue evidence="1">Whole animal</tissue>
    </source>
</reference>
<comment type="caution">
    <text evidence="1">The sequence shown here is derived from an EMBL/GenBank/DDBJ whole genome shotgun (WGS) entry which is preliminary data.</text>
</comment>
<sequence>MRRFEDPTNVAYNPVEFSACVRNFFFSVPILKIVSTQGEFLDKQQLERIKTFEVLLQDATCVLYPELQKKDEKKVGKRDNYRVYSGMRFYTYLLLDVNRLEDDVKKTSFKQFIHAVIYIGKGCGARPFHHIKSAKNKKKNSRKHKYLAGLDADGQGVIVADGGDRYSYCHEAFVREDCMMQLYPKTFLLNLEFDLYAEWAAEYERVLAGNSITADDTKKLEFGIYCLWRKTKLSSLRRIP</sequence>
<accession>A0AA39H7B6</accession>
<evidence type="ECO:0000313" key="1">
    <source>
        <dbReference type="EMBL" id="KAK0400585.1"/>
    </source>
</evidence>
<dbReference type="Pfam" id="PF22945">
    <property type="entry name" value="LEM-3_GIY-YIG"/>
    <property type="match status" value="1"/>
</dbReference>
<evidence type="ECO:0008006" key="3">
    <source>
        <dbReference type="Google" id="ProtNLM"/>
    </source>
</evidence>
<protein>
    <recommendedName>
        <fullName evidence="3">GIY-YIG domain-containing protein</fullName>
    </recommendedName>
</protein>
<name>A0AA39H7B6_9BILA</name>
<evidence type="ECO:0000313" key="2">
    <source>
        <dbReference type="Proteomes" id="UP001175271"/>
    </source>
</evidence>
<gene>
    <name evidence="1" type="ORF">QR680_015333</name>
</gene>
<dbReference type="AlphaFoldDB" id="A0AA39H7B6"/>
<organism evidence="1 2">
    <name type="scientific">Steinernema hermaphroditum</name>
    <dbReference type="NCBI Taxonomy" id="289476"/>
    <lineage>
        <taxon>Eukaryota</taxon>
        <taxon>Metazoa</taxon>
        <taxon>Ecdysozoa</taxon>
        <taxon>Nematoda</taxon>
        <taxon>Chromadorea</taxon>
        <taxon>Rhabditida</taxon>
        <taxon>Tylenchina</taxon>
        <taxon>Panagrolaimomorpha</taxon>
        <taxon>Strongyloidoidea</taxon>
        <taxon>Steinernematidae</taxon>
        <taxon>Steinernema</taxon>
    </lineage>
</organism>
<dbReference type="Proteomes" id="UP001175271">
    <property type="component" value="Unassembled WGS sequence"/>
</dbReference>
<proteinExistence type="predicted"/>
<keyword evidence="2" id="KW-1185">Reference proteome</keyword>